<name>A0ABU2UY15_9ACTN</name>
<evidence type="ECO:0000256" key="1">
    <source>
        <dbReference type="SAM" id="SignalP"/>
    </source>
</evidence>
<keyword evidence="1" id="KW-0732">Signal</keyword>
<dbReference type="RefSeq" id="WP_311638013.1">
    <property type="nucleotide sequence ID" value="NZ_JAVRFF010000091.1"/>
</dbReference>
<sequence>MLKRNYVFRAAGLAAVSGVLVLATANPSSAATNRTASCSTTGAKGYSTTAWTGDPYQEQSVTLGVTDTSADGHHVRVRYLTQQQSGATRYWQWHSNTDGNGTSKTWYTSAKSDYGIWGFGVEIARFEGDTLLNSCVDWG</sequence>
<comment type="caution">
    <text evidence="2">The sequence shown here is derived from an EMBL/GenBank/DDBJ whole genome shotgun (WGS) entry which is preliminary data.</text>
</comment>
<accession>A0ABU2UY15</accession>
<evidence type="ECO:0000313" key="3">
    <source>
        <dbReference type="Proteomes" id="UP001180489"/>
    </source>
</evidence>
<gene>
    <name evidence="2" type="ORF">RM863_38635</name>
</gene>
<reference evidence="2" key="1">
    <citation type="submission" date="2024-05" db="EMBL/GenBank/DDBJ databases">
        <title>30 novel species of actinomycetes from the DSMZ collection.</title>
        <authorList>
            <person name="Nouioui I."/>
        </authorList>
    </citation>
    <scope>NUCLEOTIDE SEQUENCE</scope>
    <source>
        <strain evidence="2">DSM 41014</strain>
    </source>
</reference>
<dbReference type="Proteomes" id="UP001180489">
    <property type="component" value="Unassembled WGS sequence"/>
</dbReference>
<feature type="chain" id="PRO_5047454794" description="Secreted protein" evidence="1">
    <location>
        <begin position="31"/>
        <end position="139"/>
    </location>
</feature>
<dbReference type="EMBL" id="JAVRFF010000091">
    <property type="protein sequence ID" value="MDT0478049.1"/>
    <property type="molecule type" value="Genomic_DNA"/>
</dbReference>
<evidence type="ECO:0000313" key="2">
    <source>
        <dbReference type="EMBL" id="MDT0478049.1"/>
    </source>
</evidence>
<keyword evidence="3" id="KW-1185">Reference proteome</keyword>
<protein>
    <recommendedName>
        <fullName evidence="4">Secreted protein</fullName>
    </recommendedName>
</protein>
<proteinExistence type="predicted"/>
<evidence type="ECO:0008006" key="4">
    <source>
        <dbReference type="Google" id="ProtNLM"/>
    </source>
</evidence>
<organism evidence="2 3">
    <name type="scientific">Streptomyces hintoniae</name>
    <dbReference type="NCBI Taxonomy" id="3075521"/>
    <lineage>
        <taxon>Bacteria</taxon>
        <taxon>Bacillati</taxon>
        <taxon>Actinomycetota</taxon>
        <taxon>Actinomycetes</taxon>
        <taxon>Kitasatosporales</taxon>
        <taxon>Streptomycetaceae</taxon>
        <taxon>Streptomyces</taxon>
    </lineage>
</organism>
<feature type="signal peptide" evidence="1">
    <location>
        <begin position="1"/>
        <end position="30"/>
    </location>
</feature>